<accession>A0ABQ5H5Z9</accession>
<protein>
    <recommendedName>
        <fullName evidence="3">Retrotransposon gag domain-containing protein</fullName>
    </recommendedName>
</protein>
<organism evidence="1 2">
    <name type="scientific">Tanacetum coccineum</name>
    <dbReference type="NCBI Taxonomy" id="301880"/>
    <lineage>
        <taxon>Eukaryota</taxon>
        <taxon>Viridiplantae</taxon>
        <taxon>Streptophyta</taxon>
        <taxon>Embryophyta</taxon>
        <taxon>Tracheophyta</taxon>
        <taxon>Spermatophyta</taxon>
        <taxon>Magnoliopsida</taxon>
        <taxon>eudicotyledons</taxon>
        <taxon>Gunneridae</taxon>
        <taxon>Pentapetalae</taxon>
        <taxon>asterids</taxon>
        <taxon>campanulids</taxon>
        <taxon>Asterales</taxon>
        <taxon>Asteraceae</taxon>
        <taxon>Asteroideae</taxon>
        <taxon>Anthemideae</taxon>
        <taxon>Anthemidinae</taxon>
        <taxon>Tanacetum</taxon>
    </lineage>
</organism>
<evidence type="ECO:0000313" key="2">
    <source>
        <dbReference type="Proteomes" id="UP001151760"/>
    </source>
</evidence>
<dbReference type="EMBL" id="BQNB010019250">
    <property type="protein sequence ID" value="GJT83297.1"/>
    <property type="molecule type" value="Genomic_DNA"/>
</dbReference>
<name>A0ABQ5H5Z9_9ASTR</name>
<gene>
    <name evidence="1" type="ORF">Tco_1057639</name>
</gene>
<reference evidence="1" key="2">
    <citation type="submission" date="2022-01" db="EMBL/GenBank/DDBJ databases">
        <authorList>
            <person name="Yamashiro T."/>
            <person name="Shiraishi A."/>
            <person name="Satake H."/>
            <person name="Nakayama K."/>
        </authorList>
    </citation>
    <scope>NUCLEOTIDE SEQUENCE</scope>
</reference>
<reference evidence="1" key="1">
    <citation type="journal article" date="2022" name="Int. J. Mol. Sci.">
        <title>Draft Genome of Tanacetum Coccineum: Genomic Comparison of Closely Related Tanacetum-Family Plants.</title>
        <authorList>
            <person name="Yamashiro T."/>
            <person name="Shiraishi A."/>
            <person name="Nakayama K."/>
            <person name="Satake H."/>
        </authorList>
    </citation>
    <scope>NUCLEOTIDE SEQUENCE</scope>
</reference>
<evidence type="ECO:0000313" key="1">
    <source>
        <dbReference type="EMBL" id="GJT83297.1"/>
    </source>
</evidence>
<dbReference type="Proteomes" id="UP001151760">
    <property type="component" value="Unassembled WGS sequence"/>
</dbReference>
<proteinExistence type="predicted"/>
<sequence>MADKEKKSTMKGFETNDQADYYSGIKSITVNGKNAYELKGKFLDDLHKNAINGKNAYELKIKFLDDLYKNAFCVTNGEDAVEHIEYFLKIFDPIDLPINQDKLRVVVFPISLVGDAWRWFDGIKESITSWVDLTDKFFGKYHPPSLTGKKLGSDEIEPINDETSDLEETNHDNEQEIGEIFRIETNLFDYETPLCEKFREFNYLLKIDPDVLTNDIEGFKTYDEYKDDWIYEWNKNVPWVHEKAWTENGVWKEPSPVKHHCKPFNYKNRCSEWPTCSWTEDGYCNGGNLPRAYIVGNTLCYQDLEWYDALKDSELKDEALRNKAIMEGLINEDVESNNEDWKSWDDFEITNVCTVRRFEMIKYSFGQDEEYVAVKEDEYKDLTSTSKDACQTYQEIFRMMDEGWMDLAAKKSTMLVKYLHSGNLKVLES</sequence>
<evidence type="ECO:0008006" key="3">
    <source>
        <dbReference type="Google" id="ProtNLM"/>
    </source>
</evidence>
<keyword evidence="2" id="KW-1185">Reference proteome</keyword>
<comment type="caution">
    <text evidence="1">The sequence shown here is derived from an EMBL/GenBank/DDBJ whole genome shotgun (WGS) entry which is preliminary data.</text>
</comment>